<dbReference type="EMBL" id="JACHXH010000003">
    <property type="protein sequence ID" value="MBB3133498.1"/>
    <property type="molecule type" value="Genomic_DNA"/>
</dbReference>
<evidence type="ECO:0000313" key="2">
    <source>
        <dbReference type="EMBL" id="MBB3133498.1"/>
    </source>
</evidence>
<dbReference type="AlphaFoldDB" id="A0A4R0CGB5"/>
<name>A0A4R0CGB5_9HYPH</name>
<proteinExistence type="predicted"/>
<sequence length="161" mass="17315">MNGRGLIFGIALVASSSLAMADERVVEKYGDFQCLNGFGLVQPRSNLVKVSMPQITEEQDLGNPLRTEVRINLPIQNKAPTDLYFASDFLFLNSAGRPIAALNVSSSDFRVGRGQSITASGVTSVSGSVGLQAKQLCMRWFIMQVPKSVSSGGDRVEDTAQ</sequence>
<reference evidence="2 3" key="1">
    <citation type="submission" date="2020-08" db="EMBL/GenBank/DDBJ databases">
        <title>Genomic Encyclopedia of Type Strains, Phase III (KMG-III): the genomes of soil and plant-associated and newly described type strains.</title>
        <authorList>
            <person name="Whitman W."/>
        </authorList>
    </citation>
    <scope>NUCLEOTIDE SEQUENCE [LARGE SCALE GENOMIC DNA]</scope>
    <source>
        <strain evidence="2 3">CECT 4113</strain>
    </source>
</reference>
<evidence type="ECO:0000256" key="1">
    <source>
        <dbReference type="SAM" id="SignalP"/>
    </source>
</evidence>
<feature type="signal peptide" evidence="1">
    <location>
        <begin position="1"/>
        <end position="21"/>
    </location>
</feature>
<gene>
    <name evidence="2" type="ORF">FHS26_001202</name>
</gene>
<organism evidence="2 3">
    <name type="scientific">Rhizobium pisi</name>
    <dbReference type="NCBI Taxonomy" id="574561"/>
    <lineage>
        <taxon>Bacteria</taxon>
        <taxon>Pseudomonadati</taxon>
        <taxon>Pseudomonadota</taxon>
        <taxon>Alphaproteobacteria</taxon>
        <taxon>Hyphomicrobiales</taxon>
        <taxon>Rhizobiaceae</taxon>
        <taxon>Rhizobium/Agrobacterium group</taxon>
        <taxon>Rhizobium</taxon>
    </lineage>
</organism>
<feature type="chain" id="PRO_5044399755" evidence="1">
    <location>
        <begin position="22"/>
        <end position="161"/>
    </location>
</feature>
<comment type="caution">
    <text evidence="2">The sequence shown here is derived from an EMBL/GenBank/DDBJ whole genome shotgun (WGS) entry which is preliminary data.</text>
</comment>
<accession>A0A4R0CGB5</accession>
<dbReference type="Proteomes" id="UP000518315">
    <property type="component" value="Unassembled WGS sequence"/>
</dbReference>
<keyword evidence="3" id="KW-1185">Reference proteome</keyword>
<keyword evidence="1" id="KW-0732">Signal</keyword>
<protein>
    <submittedName>
        <fullName evidence="2">Uncharacterized protein</fullName>
    </submittedName>
</protein>
<dbReference type="RefSeq" id="WP_125843500.1">
    <property type="nucleotide sequence ID" value="NZ_JACHXH010000003.1"/>
</dbReference>
<evidence type="ECO:0000313" key="3">
    <source>
        <dbReference type="Proteomes" id="UP000518315"/>
    </source>
</evidence>